<evidence type="ECO:0000313" key="14">
    <source>
        <dbReference type="WBParaSite" id="OFLC_0000659401-mRNA-1"/>
    </source>
</evidence>
<dbReference type="AlphaFoldDB" id="A0A183HGI3"/>
<dbReference type="PANTHER" id="PTHR11432:SF3">
    <property type="entry name" value="NADH-UBIQUINONE OXIDOREDUCTASE CHAIN 1"/>
    <property type="match status" value="1"/>
</dbReference>
<evidence type="ECO:0000256" key="8">
    <source>
        <dbReference type="ARBA" id="ARBA00023136"/>
    </source>
</evidence>
<reference evidence="12 13" key="2">
    <citation type="submission" date="2018-11" db="EMBL/GenBank/DDBJ databases">
        <authorList>
            <consortium name="Pathogen Informatics"/>
        </authorList>
    </citation>
    <scope>NUCLEOTIDE SEQUENCE [LARGE SCALE GENOMIC DNA]</scope>
</reference>
<dbReference type="PROSITE" id="PS00668">
    <property type="entry name" value="COMPLEX1_ND1_2"/>
    <property type="match status" value="1"/>
</dbReference>
<keyword evidence="6 11" id="KW-1133">Transmembrane helix</keyword>
<gene>
    <name evidence="12" type="ORF">OFLC_LOCUS6595</name>
</gene>
<evidence type="ECO:0000256" key="6">
    <source>
        <dbReference type="ARBA" id="ARBA00022989"/>
    </source>
</evidence>
<protein>
    <recommendedName>
        <fullName evidence="3">NADH-ubiquinone oxidoreductase chain 1</fullName>
    </recommendedName>
    <alternativeName>
        <fullName evidence="9">NADH dehydrogenase subunit 1</fullName>
    </alternativeName>
</protein>
<evidence type="ECO:0000256" key="2">
    <source>
        <dbReference type="ARBA" id="ARBA00010535"/>
    </source>
</evidence>
<evidence type="ECO:0000256" key="7">
    <source>
        <dbReference type="ARBA" id="ARBA00023075"/>
    </source>
</evidence>
<dbReference type="PANTHER" id="PTHR11432">
    <property type="entry name" value="NADH DEHYDROGENASE SUBUNIT 1"/>
    <property type="match status" value="1"/>
</dbReference>
<organism evidence="14">
    <name type="scientific">Onchocerca flexuosa</name>
    <dbReference type="NCBI Taxonomy" id="387005"/>
    <lineage>
        <taxon>Eukaryota</taxon>
        <taxon>Metazoa</taxon>
        <taxon>Ecdysozoa</taxon>
        <taxon>Nematoda</taxon>
        <taxon>Chromadorea</taxon>
        <taxon>Rhabditida</taxon>
        <taxon>Spirurina</taxon>
        <taxon>Spiruromorpha</taxon>
        <taxon>Filarioidea</taxon>
        <taxon>Onchocercidae</taxon>
        <taxon>Onchocerca</taxon>
    </lineage>
</organism>
<evidence type="ECO:0000313" key="13">
    <source>
        <dbReference type="Proteomes" id="UP000267606"/>
    </source>
</evidence>
<dbReference type="GO" id="GO:0003954">
    <property type="term" value="F:NADH dehydrogenase activity"/>
    <property type="evidence" value="ECO:0007669"/>
    <property type="project" value="TreeGrafter"/>
</dbReference>
<dbReference type="InterPro" id="IPR018086">
    <property type="entry name" value="NADH_UbQ_OxRdtase_su1_CS"/>
</dbReference>
<dbReference type="STRING" id="387005.A0A183HGI3"/>
<feature type="transmembrane region" description="Helical" evidence="11">
    <location>
        <begin position="73"/>
        <end position="95"/>
    </location>
</feature>
<sequence length="313" mass="36831">MILESVRKKKLIFANEYHVRIVSDGRWLLLKNVPKCGLGWKLLTELVQEAQHVIQWPFVNGLKGHKIVSFLDFALIFFYYLGILIITVFILQAIAFSTLLERHFLGRSQCRICPNKVVVERRVIAAVHFFLVVFFVYASLWFCFNNFFRFTLPYFFCLSSILGFLFILLYFLVFLVVASILLLEIMCLCLNNGLCLSFSFCLLFFAFFSPFFCLVLVDLHRAPFDFSECESELVSGFNVKYSSAGFLLYFWVSMVFDSFINVLVVSFRHQVVFWTSGLLFSCLSLELVWIFRFPFLIFLGREFVLLLWRRQFF</sequence>
<evidence type="ECO:0000256" key="9">
    <source>
        <dbReference type="ARBA" id="ARBA00031024"/>
    </source>
</evidence>
<dbReference type="GO" id="GO:0009060">
    <property type="term" value="P:aerobic respiration"/>
    <property type="evidence" value="ECO:0007669"/>
    <property type="project" value="TreeGrafter"/>
</dbReference>
<dbReference type="GO" id="GO:0005743">
    <property type="term" value="C:mitochondrial inner membrane"/>
    <property type="evidence" value="ECO:0007669"/>
    <property type="project" value="UniProtKB-SubCell"/>
</dbReference>
<evidence type="ECO:0000256" key="4">
    <source>
        <dbReference type="ARBA" id="ARBA00022448"/>
    </source>
</evidence>
<dbReference type="Pfam" id="PF00146">
    <property type="entry name" value="NADHdh"/>
    <property type="match status" value="1"/>
</dbReference>
<feature type="transmembrane region" description="Helical" evidence="11">
    <location>
        <begin position="246"/>
        <end position="267"/>
    </location>
</feature>
<proteinExistence type="inferred from homology"/>
<keyword evidence="13" id="KW-1185">Reference proteome</keyword>
<reference evidence="14" key="1">
    <citation type="submission" date="2016-06" db="UniProtKB">
        <authorList>
            <consortium name="WormBaseParasite"/>
        </authorList>
    </citation>
    <scope>IDENTIFICATION</scope>
</reference>
<feature type="transmembrane region" description="Helical" evidence="11">
    <location>
        <begin position="194"/>
        <end position="217"/>
    </location>
</feature>
<dbReference type="WBParaSite" id="OFLC_0000659401-mRNA-1">
    <property type="protein sequence ID" value="OFLC_0000659401-mRNA-1"/>
    <property type="gene ID" value="OFLC_0000659401"/>
</dbReference>
<keyword evidence="4" id="KW-0813">Transport</keyword>
<feature type="transmembrane region" description="Helical" evidence="11">
    <location>
        <begin position="156"/>
        <end position="182"/>
    </location>
</feature>
<evidence type="ECO:0000256" key="10">
    <source>
        <dbReference type="RuleBase" id="RU000471"/>
    </source>
</evidence>
<feature type="transmembrane region" description="Helical" evidence="11">
    <location>
        <begin position="287"/>
        <end position="308"/>
    </location>
</feature>
<keyword evidence="7" id="KW-0830">Ubiquinone</keyword>
<keyword evidence="5 10" id="KW-0812">Transmembrane</keyword>
<evidence type="ECO:0000256" key="11">
    <source>
        <dbReference type="SAM" id="Phobius"/>
    </source>
</evidence>
<comment type="similarity">
    <text evidence="2 10">Belongs to the complex I subunit 1 family.</text>
</comment>
<dbReference type="InterPro" id="IPR001694">
    <property type="entry name" value="NADH_UbQ_OxRdtase_su1/FPO"/>
</dbReference>
<dbReference type="Proteomes" id="UP000267606">
    <property type="component" value="Unassembled WGS sequence"/>
</dbReference>
<accession>A0A183HGI3</accession>
<name>A0A183HGI3_9BILA</name>
<evidence type="ECO:0000256" key="1">
    <source>
        <dbReference type="ARBA" id="ARBA00004141"/>
    </source>
</evidence>
<evidence type="ECO:0000256" key="5">
    <source>
        <dbReference type="ARBA" id="ARBA00022692"/>
    </source>
</evidence>
<dbReference type="EMBL" id="UZAJ01006359">
    <property type="protein sequence ID" value="VDO47033.1"/>
    <property type="molecule type" value="Genomic_DNA"/>
</dbReference>
<keyword evidence="8 11" id="KW-0472">Membrane</keyword>
<evidence type="ECO:0000313" key="12">
    <source>
        <dbReference type="EMBL" id="VDO47033.1"/>
    </source>
</evidence>
<evidence type="ECO:0000256" key="3">
    <source>
        <dbReference type="ARBA" id="ARBA00021009"/>
    </source>
</evidence>
<keyword evidence="10" id="KW-0520">NAD</keyword>
<comment type="subcellular location">
    <subcellularLocation>
        <location evidence="1">Membrane</location>
        <topology evidence="1">Multi-pass membrane protein</topology>
    </subcellularLocation>
    <subcellularLocation>
        <location evidence="10">Mitochondrion inner membrane</location>
        <topology evidence="10">Multi-pass membrane protein</topology>
    </subcellularLocation>
</comment>
<feature type="transmembrane region" description="Helical" evidence="11">
    <location>
        <begin position="123"/>
        <end position="144"/>
    </location>
</feature>